<dbReference type="InterPro" id="IPR036278">
    <property type="entry name" value="Sialidase_sf"/>
</dbReference>
<proteinExistence type="predicted"/>
<dbReference type="PROSITE" id="PS51257">
    <property type="entry name" value="PROKAR_LIPOPROTEIN"/>
    <property type="match status" value="1"/>
</dbReference>
<dbReference type="Pfam" id="PF24681">
    <property type="entry name" value="Kelch_KLHDC2_KLHL20_DRC7"/>
    <property type="match status" value="1"/>
</dbReference>
<dbReference type="SUPFAM" id="SSF117281">
    <property type="entry name" value="Kelch motif"/>
    <property type="match status" value="1"/>
</dbReference>
<organism evidence="1 2">
    <name type="scientific">Pelagihabitans pacificus</name>
    <dbReference type="NCBI Taxonomy" id="2696054"/>
    <lineage>
        <taxon>Bacteria</taxon>
        <taxon>Pseudomonadati</taxon>
        <taxon>Bacteroidota</taxon>
        <taxon>Flavobacteriia</taxon>
        <taxon>Flavobacteriales</taxon>
        <taxon>Flavobacteriaceae</taxon>
        <taxon>Pelagihabitans</taxon>
    </lineage>
</organism>
<accession>A0A967AZ96</accession>
<evidence type="ECO:0000313" key="1">
    <source>
        <dbReference type="EMBL" id="NHF60297.1"/>
    </source>
</evidence>
<dbReference type="SUPFAM" id="SSF50939">
    <property type="entry name" value="Sialidases"/>
    <property type="match status" value="1"/>
</dbReference>
<dbReference type="PANTHER" id="PTHR23244">
    <property type="entry name" value="KELCH REPEAT DOMAIN"/>
    <property type="match status" value="1"/>
</dbReference>
<keyword evidence="2" id="KW-1185">Reference proteome</keyword>
<evidence type="ECO:0008006" key="3">
    <source>
        <dbReference type="Google" id="ProtNLM"/>
    </source>
</evidence>
<gene>
    <name evidence="1" type="ORF">FK220_013165</name>
</gene>
<name>A0A967AZ96_9FLAO</name>
<reference evidence="1" key="1">
    <citation type="submission" date="2019-07" db="EMBL/GenBank/DDBJ databases">
        <authorList>
            <person name="De-Chao Zhang Q."/>
        </authorList>
    </citation>
    <scope>NUCLEOTIDE SEQUENCE</scope>
    <source>
        <strain evidence="1">TP-CH-4</strain>
    </source>
</reference>
<dbReference type="Proteomes" id="UP000707206">
    <property type="component" value="Unassembled WGS sequence"/>
</dbReference>
<dbReference type="InterPro" id="IPR015915">
    <property type="entry name" value="Kelch-typ_b-propeller"/>
</dbReference>
<dbReference type="RefSeq" id="WP_152574811.1">
    <property type="nucleotide sequence ID" value="NZ_VIKU02000004.1"/>
</dbReference>
<dbReference type="AlphaFoldDB" id="A0A967AZ96"/>
<protein>
    <recommendedName>
        <fullName evidence="3">Galactose oxidase</fullName>
    </recommendedName>
</protein>
<comment type="caution">
    <text evidence="1">The sequence shown here is derived from an EMBL/GenBank/DDBJ whole genome shotgun (WGS) entry which is preliminary data.</text>
</comment>
<reference evidence="1" key="2">
    <citation type="submission" date="2020-03" db="EMBL/GenBank/DDBJ databases">
        <title>Flavobacteriaceae bacterium strain TP-CH-4, a member of the family Flavobacteriaceae isolated from a deep-sea seamount.</title>
        <authorList>
            <person name="Zhang D.-C."/>
        </authorList>
    </citation>
    <scope>NUCLEOTIDE SEQUENCE</scope>
    <source>
        <strain evidence="1">TP-CH-4</strain>
    </source>
</reference>
<evidence type="ECO:0000313" key="2">
    <source>
        <dbReference type="Proteomes" id="UP000707206"/>
    </source>
</evidence>
<dbReference type="Gene3D" id="2.120.10.80">
    <property type="entry name" value="Kelch-type beta propeller"/>
    <property type="match status" value="2"/>
</dbReference>
<dbReference type="PANTHER" id="PTHR23244:SF456">
    <property type="entry name" value="MULTIPLE EPIDERMAL GROWTH FACTOR-LIKE DOMAINS PROTEIN 8"/>
    <property type="match status" value="1"/>
</dbReference>
<sequence>MKTKKLRNIKTSGSIYLLGVLLWFVSCHKETTGIFDNTQAATSQDAALKFKLTTKKKSLKTVEHTKRAGLVPRYGHTSLVFDDKMWVLAGKGEEAIPKNDIQYSANGTDWQVATSSAPFPARYDHASTVFNGKMWVVGGKMYDPEDHDQQYPEDHDHSLYDDAYSELNDVWSSSDGVNWVQVTANADFEPRNGHTLTAFNGFLWLIGGTSNDQSYAICCGFRDVWKSSNGSDWVRVTGSAPFNLRASHTTVATDDMLVLIGGELKGGYWEIWYSINGADWNKALEDPPFGHRNGHSLLHDGSHLWLIAGHGAVNEDHYLGTDVWYSKNGLDWIEAGTMEQFPGRTNHSSVFFNNRLWVLNGQGIPKKGEVLYSVLSDIWSLQDPDCCVIDDITIE</sequence>
<dbReference type="EMBL" id="VIKU02000004">
    <property type="protein sequence ID" value="NHF60297.1"/>
    <property type="molecule type" value="Genomic_DNA"/>
</dbReference>